<dbReference type="EMBL" id="CP003522">
    <property type="protein sequence ID" value="AFN83030.1"/>
    <property type="molecule type" value="Genomic_DNA"/>
</dbReference>
<protein>
    <submittedName>
        <fullName evidence="2">Uncharacterized protein</fullName>
    </submittedName>
</protein>
<reference evidence="2 3" key="1">
    <citation type="journal article" date="2012" name="Proc. Natl. Acad. Sci. U.S.A.">
        <title>Gain and loss of multiple functionally related, horizontally transferred genes in the reduced genomes of two microsporidian parasites.</title>
        <authorList>
            <person name="Pombert J.-F."/>
            <person name="Selman M."/>
            <person name="Burki F."/>
            <person name="Bardell F.T."/>
            <person name="Farinelli L."/>
            <person name="Solter L.F."/>
            <person name="Whitman D.W."/>
            <person name="Weiss L.M."/>
            <person name="Corradi N."/>
            <person name="Keeling P.J."/>
        </authorList>
    </citation>
    <scope>NUCLEOTIDE SEQUENCE [LARGE SCALE GENOMIC DNA]</scope>
    <source>
        <strain evidence="2 3">SJ-2008</strain>
    </source>
</reference>
<evidence type="ECO:0000256" key="1">
    <source>
        <dbReference type="SAM" id="Phobius"/>
    </source>
</evidence>
<accession>I7AEE1</accession>
<keyword evidence="1" id="KW-0472">Membrane</keyword>
<dbReference type="VEuPathDB" id="MicrosporidiaDB:EROM_050990"/>
<proteinExistence type="predicted"/>
<dbReference type="HOGENOM" id="CLU_1111391_0_0_1"/>
<sequence>MTIVYEAVGMKRCARTGADFDRDLRRFSMLEKAVISMAYLLPIIIPSVAKSIDASYNLFLPLSMGLSASSFMPISARIARRFFDQDTVRIVTLHSSMVTIYVAIVFIYSLRMSAICYSNGFLESDISDGEMMYRMLILASYLFYDSGRLINRSVGLYRTFVVMSHLIGIFLISLLAIAYETGFASHSLLMQVFFCHSISSMVVSLAFDNFPSIITLKKDLDILPVVVSVGNLLTVILGVEIIFPRYNLNK</sequence>
<evidence type="ECO:0000313" key="2">
    <source>
        <dbReference type="EMBL" id="AFN83030.1"/>
    </source>
</evidence>
<feature type="transmembrane region" description="Helical" evidence="1">
    <location>
        <begin position="222"/>
        <end position="243"/>
    </location>
</feature>
<name>I7AEE1_ENCRO</name>
<organism evidence="2 3">
    <name type="scientific">Encephalitozoon romaleae (strain SJ-2008)</name>
    <name type="common">Microsporidian parasite</name>
    <dbReference type="NCBI Taxonomy" id="1178016"/>
    <lineage>
        <taxon>Eukaryota</taxon>
        <taxon>Fungi</taxon>
        <taxon>Fungi incertae sedis</taxon>
        <taxon>Microsporidia</taxon>
        <taxon>Unikaryonidae</taxon>
        <taxon>Encephalitozoon</taxon>
    </lineage>
</organism>
<evidence type="ECO:0000313" key="3">
    <source>
        <dbReference type="Proteomes" id="UP000010094"/>
    </source>
</evidence>
<feature type="transmembrane region" description="Helical" evidence="1">
    <location>
        <begin position="58"/>
        <end position="79"/>
    </location>
</feature>
<gene>
    <name evidence="2" type="ordered locus">EROM_050990</name>
</gene>
<dbReference type="KEGG" id="ero:EROM_050990"/>
<dbReference type="GeneID" id="20521331"/>
<dbReference type="OrthoDB" id="2191982at2759"/>
<keyword evidence="1" id="KW-0812">Transmembrane</keyword>
<dbReference type="RefSeq" id="XP_009264527.1">
    <property type="nucleotide sequence ID" value="XM_009266252.1"/>
</dbReference>
<feature type="transmembrane region" description="Helical" evidence="1">
    <location>
        <begin position="191"/>
        <end position="210"/>
    </location>
</feature>
<keyword evidence="3" id="KW-1185">Reference proteome</keyword>
<keyword evidence="1" id="KW-1133">Transmembrane helix</keyword>
<feature type="transmembrane region" description="Helical" evidence="1">
    <location>
        <begin position="159"/>
        <end position="179"/>
    </location>
</feature>
<feature type="transmembrane region" description="Helical" evidence="1">
    <location>
        <begin position="91"/>
        <end position="111"/>
    </location>
</feature>
<feature type="transmembrane region" description="Helical" evidence="1">
    <location>
        <begin position="33"/>
        <end position="52"/>
    </location>
</feature>
<dbReference type="Proteomes" id="UP000010094">
    <property type="component" value="Chromosome V"/>
</dbReference>
<dbReference type="AlphaFoldDB" id="I7AEE1"/>